<proteinExistence type="predicted"/>
<dbReference type="InterPro" id="IPR046350">
    <property type="entry name" value="Cystatin_sf"/>
</dbReference>
<keyword evidence="1" id="KW-0812">Transmembrane</keyword>
<dbReference type="SUPFAM" id="SSF54403">
    <property type="entry name" value="Cystatin/monellin"/>
    <property type="match status" value="2"/>
</dbReference>
<protein>
    <recommendedName>
        <fullName evidence="4">DUF5590 domain-containing protein</fullName>
    </recommendedName>
</protein>
<keyword evidence="1" id="KW-0472">Membrane</keyword>
<feature type="transmembrane region" description="Helical" evidence="1">
    <location>
        <begin position="29"/>
        <end position="53"/>
    </location>
</feature>
<name>C2KJM6_LEUMC</name>
<gene>
    <name evidence="2" type="ORF">HMPREF0555_0842</name>
</gene>
<sequence length="183" mass="21387">MPLWRVQKMIQFKDDIRIRQRHRQARIHWAYFWFIVIGILIILAAFILGYFYVSLAPMRQAENRVEKLVREKTSIATVTQVSVNYRKTTTYAVLGQTTTGTQKVAIVRNNKIKTYNRSSGMTDSQLKKLITNKYKPKKLYSANISEYQGVLVWEISYKGQDNKLNYLTLDFKSGKTYRAISGM</sequence>
<accession>C2KJM6</accession>
<evidence type="ECO:0000313" key="3">
    <source>
        <dbReference type="Proteomes" id="UP000004283"/>
    </source>
</evidence>
<organism evidence="2 3">
    <name type="scientific">Leuconostoc mesenteroides subsp. cremoris ATCC 19254</name>
    <dbReference type="NCBI Taxonomy" id="586220"/>
    <lineage>
        <taxon>Bacteria</taxon>
        <taxon>Bacillati</taxon>
        <taxon>Bacillota</taxon>
        <taxon>Bacilli</taxon>
        <taxon>Lactobacillales</taxon>
        <taxon>Lactobacillaceae</taxon>
        <taxon>Leuconostoc</taxon>
    </lineage>
</organism>
<reference evidence="2 3" key="1">
    <citation type="submission" date="2009-04" db="EMBL/GenBank/DDBJ databases">
        <authorList>
            <person name="Qin X."/>
            <person name="Bachman B."/>
            <person name="Battles P."/>
            <person name="Bell A."/>
            <person name="Bess C."/>
            <person name="Bickham C."/>
            <person name="Chaboub L."/>
            <person name="Chen D."/>
            <person name="Coyle M."/>
            <person name="Deiros D.R."/>
            <person name="Dinh H."/>
            <person name="Forbes L."/>
            <person name="Fowler G."/>
            <person name="Francisco L."/>
            <person name="Fu Q."/>
            <person name="Gubbala S."/>
            <person name="Hale W."/>
            <person name="Han Y."/>
            <person name="Hemphill L."/>
            <person name="Highlander S.K."/>
            <person name="Hirani K."/>
            <person name="Hogues M."/>
            <person name="Jackson L."/>
            <person name="Jakkamsetti A."/>
            <person name="Javaid M."/>
            <person name="Jiang H."/>
            <person name="Korchina V."/>
            <person name="Kovar C."/>
            <person name="Lara F."/>
            <person name="Lee S."/>
            <person name="Mata R."/>
            <person name="Mathew T."/>
            <person name="Moen C."/>
            <person name="Morales K."/>
            <person name="Munidasa M."/>
            <person name="Nazareth L."/>
            <person name="Ngo R."/>
            <person name="Nguyen L."/>
            <person name="Okwuonu G."/>
            <person name="Ongeri F."/>
            <person name="Patil S."/>
            <person name="Petrosino J."/>
            <person name="Pham C."/>
            <person name="Pham P."/>
            <person name="Pu L.-L."/>
            <person name="Puazo M."/>
            <person name="Raj R."/>
            <person name="Reid J."/>
            <person name="Rouhana J."/>
            <person name="Saada N."/>
            <person name="Shang Y."/>
            <person name="Simmons D."/>
            <person name="Thornton R."/>
            <person name="Warren J."/>
            <person name="Weissenberger G."/>
            <person name="Zhang J."/>
            <person name="Zhang L."/>
            <person name="Zhou C."/>
            <person name="Zhu D."/>
            <person name="Muzny D."/>
            <person name="Worley K."/>
            <person name="Gibbs R."/>
        </authorList>
    </citation>
    <scope>NUCLEOTIDE SEQUENCE [LARGE SCALE GENOMIC DNA]</scope>
    <source>
        <strain evidence="2 3">ATCC 19254</strain>
    </source>
</reference>
<dbReference type="Gene3D" id="3.10.450.40">
    <property type="match status" value="2"/>
</dbReference>
<evidence type="ECO:0008006" key="4">
    <source>
        <dbReference type="Google" id="ProtNLM"/>
    </source>
</evidence>
<dbReference type="EMBL" id="ACKV01000039">
    <property type="protein sequence ID" value="EEJ42555.1"/>
    <property type="molecule type" value="Genomic_DNA"/>
</dbReference>
<dbReference type="Proteomes" id="UP000004283">
    <property type="component" value="Unassembled WGS sequence"/>
</dbReference>
<dbReference type="AlphaFoldDB" id="C2KJM6"/>
<evidence type="ECO:0000313" key="2">
    <source>
        <dbReference type="EMBL" id="EEJ42555.1"/>
    </source>
</evidence>
<keyword evidence="1" id="KW-1133">Transmembrane helix</keyword>
<comment type="caution">
    <text evidence="2">The sequence shown here is derived from an EMBL/GenBank/DDBJ whole genome shotgun (WGS) entry which is preliminary data.</text>
</comment>
<evidence type="ECO:0000256" key="1">
    <source>
        <dbReference type="SAM" id="Phobius"/>
    </source>
</evidence>
<dbReference type="HOGENOM" id="CLU_114070_1_0_9"/>